<evidence type="ECO:0000259" key="3">
    <source>
        <dbReference type="Pfam" id="PF00724"/>
    </source>
</evidence>
<keyword evidence="2" id="KW-0560">Oxidoreductase</keyword>
<keyword evidence="1" id="KW-0285">Flavoprotein</keyword>
<dbReference type="PANTHER" id="PTHR43656:SF2">
    <property type="entry name" value="BINDING OXIDOREDUCTASE, PUTATIVE (AFU_ORTHOLOGUE AFUA_2G08260)-RELATED"/>
    <property type="match status" value="1"/>
</dbReference>
<dbReference type="InterPro" id="IPR013785">
    <property type="entry name" value="Aldolase_TIM"/>
</dbReference>
<dbReference type="InterPro" id="IPR001155">
    <property type="entry name" value="OxRdtase_FMN_N"/>
</dbReference>
<gene>
    <name evidence="4" type="ORF">ACFSC0_12845</name>
</gene>
<dbReference type="InterPro" id="IPR051799">
    <property type="entry name" value="NADH_flavin_oxidoreductase"/>
</dbReference>
<feature type="domain" description="NADH:flavin oxidoreductase/NADH oxidase N-terminal" evidence="3">
    <location>
        <begin position="8"/>
        <end position="324"/>
    </location>
</feature>
<dbReference type="Gene3D" id="3.20.20.70">
    <property type="entry name" value="Aldolase class I"/>
    <property type="match status" value="1"/>
</dbReference>
<dbReference type="EMBL" id="JBHUEY010000001">
    <property type="protein sequence ID" value="MFD1784286.1"/>
    <property type="molecule type" value="Genomic_DNA"/>
</dbReference>
<reference evidence="5" key="1">
    <citation type="journal article" date="2019" name="Int. J. Syst. Evol. Microbiol.">
        <title>The Global Catalogue of Microorganisms (GCM) 10K type strain sequencing project: providing services to taxonomists for standard genome sequencing and annotation.</title>
        <authorList>
            <consortium name="The Broad Institute Genomics Platform"/>
            <consortium name="The Broad Institute Genome Sequencing Center for Infectious Disease"/>
            <person name="Wu L."/>
            <person name="Ma J."/>
        </authorList>
    </citation>
    <scope>NUCLEOTIDE SEQUENCE [LARGE SCALE GENOMIC DNA]</scope>
    <source>
        <strain evidence="5">DFY28</strain>
    </source>
</reference>
<keyword evidence="5" id="KW-1185">Reference proteome</keyword>
<evidence type="ECO:0000313" key="5">
    <source>
        <dbReference type="Proteomes" id="UP001597237"/>
    </source>
</evidence>
<accession>A0ABW4N2Y1</accession>
<organism evidence="4 5">
    <name type="scientific">Phenylobacterium terrae</name>
    <dbReference type="NCBI Taxonomy" id="2665495"/>
    <lineage>
        <taxon>Bacteria</taxon>
        <taxon>Pseudomonadati</taxon>
        <taxon>Pseudomonadota</taxon>
        <taxon>Alphaproteobacteria</taxon>
        <taxon>Caulobacterales</taxon>
        <taxon>Caulobacteraceae</taxon>
        <taxon>Phenylobacterium</taxon>
    </lineage>
</organism>
<evidence type="ECO:0000256" key="1">
    <source>
        <dbReference type="ARBA" id="ARBA00022630"/>
    </source>
</evidence>
<dbReference type="PANTHER" id="PTHR43656">
    <property type="entry name" value="BINDING OXIDOREDUCTASE, PUTATIVE (AFU_ORTHOLOGUE AFUA_2G08260)-RELATED"/>
    <property type="match status" value="1"/>
</dbReference>
<comment type="caution">
    <text evidence="4">The sequence shown here is derived from an EMBL/GenBank/DDBJ whole genome shotgun (WGS) entry which is preliminary data.</text>
</comment>
<evidence type="ECO:0000313" key="4">
    <source>
        <dbReference type="EMBL" id="MFD1784286.1"/>
    </source>
</evidence>
<dbReference type="Proteomes" id="UP001597237">
    <property type="component" value="Unassembled WGS sequence"/>
</dbReference>
<sequence length="363" mass="39877">MTSPYDPLFQPLTFARGPAMQNRFALAPLTNLQSHPDGRLSEDEFRWLTLRAKGGFGMTMTCAAHVQRQGQGFPGQLGVWSDDHLEGLSRLAAAIRAEGSLAVVQLHHAGMRSPKALIGQAPVCPSDDEKTEARALTEAEVEQLIEDFVAAAVRAEKAGFDGVELHGAHGYILAQFLSPEINRRTDRFGGSLENRASVVFRIIEGVRARCRPDFSLGLRLSPERFGLKLAEIRQVAAQLLAGGQLDYLDMSLWDVMKEPNEDEFKGRSLMSWFTDLERGATRLGVAGKIMRPADALHCLQAGCDFVFVGRAAILHHDYPRQLRANASFHPASLPVSADHLRKEGLGEAFVGYMRTWAGFVAAD</sequence>
<proteinExistence type="predicted"/>
<dbReference type="SUPFAM" id="SSF51395">
    <property type="entry name" value="FMN-linked oxidoreductases"/>
    <property type="match status" value="1"/>
</dbReference>
<evidence type="ECO:0000256" key="2">
    <source>
        <dbReference type="ARBA" id="ARBA00023002"/>
    </source>
</evidence>
<protein>
    <submittedName>
        <fullName evidence="4">NADH:flavin oxidoreductase</fullName>
    </submittedName>
</protein>
<name>A0ABW4N2Y1_9CAUL</name>
<dbReference type="RefSeq" id="WP_377283762.1">
    <property type="nucleotide sequence ID" value="NZ_JBHRSI010000009.1"/>
</dbReference>
<dbReference type="Pfam" id="PF00724">
    <property type="entry name" value="Oxidored_FMN"/>
    <property type="match status" value="1"/>
</dbReference>
<dbReference type="CDD" id="cd02803">
    <property type="entry name" value="OYE_like_FMN_family"/>
    <property type="match status" value="1"/>
</dbReference>